<dbReference type="PANTHER" id="PTHR48040:SF18">
    <property type="entry name" value="PLEIOTROPIC DRUG RESISTANCE PROTEIN 3-LIKE ISOFORM X1"/>
    <property type="match status" value="1"/>
</dbReference>
<organism evidence="8">
    <name type="scientific">Oryza sativa subsp. japonica</name>
    <name type="common">Rice</name>
    <dbReference type="NCBI Taxonomy" id="39947"/>
    <lineage>
        <taxon>Eukaryota</taxon>
        <taxon>Viridiplantae</taxon>
        <taxon>Streptophyta</taxon>
        <taxon>Embryophyta</taxon>
        <taxon>Tracheophyta</taxon>
        <taxon>Spermatophyta</taxon>
        <taxon>Magnoliopsida</taxon>
        <taxon>Liliopsida</taxon>
        <taxon>Poales</taxon>
        <taxon>Poaceae</taxon>
        <taxon>BOP clade</taxon>
        <taxon>Oryzoideae</taxon>
        <taxon>Oryzeae</taxon>
        <taxon>Oryzinae</taxon>
        <taxon>Oryza</taxon>
        <taxon>Oryza sativa</taxon>
    </lineage>
</organism>
<feature type="transmembrane region" description="Helical" evidence="6">
    <location>
        <begin position="631"/>
        <end position="648"/>
    </location>
</feature>
<feature type="transmembrane region" description="Helical" evidence="6">
    <location>
        <begin position="347"/>
        <end position="366"/>
    </location>
</feature>
<evidence type="ECO:0000256" key="5">
    <source>
        <dbReference type="SAM" id="MobiDB-lite"/>
    </source>
</evidence>
<keyword evidence="2 6" id="KW-0812">Transmembrane</keyword>
<evidence type="ECO:0000256" key="3">
    <source>
        <dbReference type="ARBA" id="ARBA00022989"/>
    </source>
</evidence>
<reference evidence="8" key="2">
    <citation type="submission" date="2008-12" db="EMBL/GenBank/DDBJ databases">
        <title>Improved gene annotation of the rice (Oryza sativa) genomes.</title>
        <authorList>
            <person name="Wang J."/>
            <person name="Li R."/>
            <person name="Fan W."/>
            <person name="Huang Q."/>
            <person name="Zhang J."/>
            <person name="Zhou Y."/>
            <person name="Hu Y."/>
            <person name="Zi S."/>
            <person name="Li J."/>
            <person name="Ni P."/>
            <person name="Zheng H."/>
            <person name="Zhang Y."/>
            <person name="Zhao M."/>
            <person name="Hao Q."/>
            <person name="McDermott J."/>
            <person name="Samudrala R."/>
            <person name="Kristiansen K."/>
            <person name="Wong G.K.-S."/>
        </authorList>
    </citation>
    <scope>NUCLEOTIDE SEQUENCE</scope>
</reference>
<evidence type="ECO:0000259" key="7">
    <source>
        <dbReference type="Pfam" id="PF01061"/>
    </source>
</evidence>
<dbReference type="InterPro" id="IPR013525">
    <property type="entry name" value="ABC2_TM"/>
</dbReference>
<evidence type="ECO:0000256" key="2">
    <source>
        <dbReference type="ARBA" id="ARBA00022692"/>
    </source>
</evidence>
<reference evidence="8" key="1">
    <citation type="journal article" date="2005" name="PLoS Biol.">
        <title>The genomes of Oryza sativa: a history of duplications.</title>
        <authorList>
            <person name="Yu J."/>
            <person name="Wang J."/>
            <person name="Lin W."/>
            <person name="Li S."/>
            <person name="Li H."/>
            <person name="Zhou J."/>
            <person name="Ni P."/>
            <person name="Dong W."/>
            <person name="Hu S."/>
            <person name="Zeng C."/>
            <person name="Zhang J."/>
            <person name="Zhang Y."/>
            <person name="Li R."/>
            <person name="Xu Z."/>
            <person name="Li S."/>
            <person name="Li X."/>
            <person name="Zheng H."/>
            <person name="Cong L."/>
            <person name="Lin L."/>
            <person name="Yin J."/>
            <person name="Geng J."/>
            <person name="Li G."/>
            <person name="Shi J."/>
            <person name="Liu J."/>
            <person name="Lv H."/>
            <person name="Li J."/>
            <person name="Wang J."/>
            <person name="Deng Y."/>
            <person name="Ran L."/>
            <person name="Shi X."/>
            <person name="Wang X."/>
            <person name="Wu Q."/>
            <person name="Li C."/>
            <person name="Ren X."/>
            <person name="Wang J."/>
            <person name="Wang X."/>
            <person name="Li D."/>
            <person name="Liu D."/>
            <person name="Zhang X."/>
            <person name="Ji Z."/>
            <person name="Zhao W."/>
            <person name="Sun Y."/>
            <person name="Zhang Z."/>
            <person name="Bao J."/>
            <person name="Han Y."/>
            <person name="Dong L."/>
            <person name="Ji J."/>
            <person name="Chen P."/>
            <person name="Wu S."/>
            <person name="Liu J."/>
            <person name="Xiao Y."/>
            <person name="Bu D."/>
            <person name="Tan J."/>
            <person name="Yang L."/>
            <person name="Ye C."/>
            <person name="Zhang J."/>
            <person name="Xu J."/>
            <person name="Zhou Y."/>
            <person name="Yu Y."/>
            <person name="Zhang B."/>
            <person name="Zhuang S."/>
            <person name="Wei H."/>
            <person name="Liu B."/>
            <person name="Lei M."/>
            <person name="Yu H."/>
            <person name="Li Y."/>
            <person name="Xu H."/>
            <person name="Wei S."/>
            <person name="He X."/>
            <person name="Fang L."/>
            <person name="Zhang Z."/>
            <person name="Zhang Y."/>
            <person name="Huang X."/>
            <person name="Su Z."/>
            <person name="Tong W."/>
            <person name="Li J."/>
            <person name="Tong Z."/>
            <person name="Li S."/>
            <person name="Ye J."/>
            <person name="Wang L."/>
            <person name="Fang L."/>
            <person name="Lei T."/>
            <person name="Chen C."/>
            <person name="Chen H."/>
            <person name="Xu Z."/>
            <person name="Li H."/>
            <person name="Huang H."/>
            <person name="Zhang F."/>
            <person name="Xu H."/>
            <person name="Li N."/>
            <person name="Zhao C."/>
            <person name="Li S."/>
            <person name="Dong L."/>
            <person name="Huang Y."/>
            <person name="Li L."/>
            <person name="Xi Y."/>
            <person name="Qi Q."/>
            <person name="Li W."/>
            <person name="Zhang B."/>
            <person name="Hu W."/>
            <person name="Zhang Y."/>
            <person name="Tian X."/>
            <person name="Jiao Y."/>
            <person name="Liang X."/>
            <person name="Jin J."/>
            <person name="Gao L."/>
            <person name="Zheng W."/>
            <person name="Hao B."/>
            <person name="Liu S."/>
            <person name="Wang W."/>
            <person name="Yuan L."/>
            <person name="Cao M."/>
            <person name="McDermott J."/>
            <person name="Samudrala R."/>
            <person name="Wang J."/>
            <person name="Wong G.K."/>
            <person name="Yang H."/>
        </authorList>
    </citation>
    <scope>NUCLEOTIDE SEQUENCE [LARGE SCALE GENOMIC DNA]</scope>
</reference>
<name>B9G8X1_ORYSJ</name>
<sequence length="649" mass="73929">MSQLEVVEMEDKKKQQQQREEAEAEASVVPSSLRAAATRSLSSLSSSLRWDHRGDGEEEAELTWAAIERLPTLDRMRTSVLSSEAVDVRRLGAAERRVLVERLVADIQRDNLRLLRKQRRRMERVGVRQPTVEVRWRNVRVEADCQVVSGKPLPTLLNTVLSTARGVEPPARKDPHSQRRHRNPQAFQVTGEVEYNGTNLNTFVPEKTSAYISQYDLHVPEMTVRETLDFSARFQGVGTRAEGHNNALSLNIYSLTKWDLLKACFAREILLMRRNAFIYITKTVQLGLLAVITGTVFLRTHMGVDRAHADYYMGSLFYALLLLLVNGFPELAMAVTRLPVFYKQRDYYFYPAWAYAIPAFILKIPVSLVESITWTSISYYLIGYTPEASRFFRQLLILFLVHTGSLSLFRCVASYCQTMVVGSVGGTMSFLVILLFGGFIIPRPSMPNWLKWGFWISPLSYAEIGLTVNEFLAPRWLKVKNVADTGRTVVCTIHQPSIEIFEAFDELLLMKRGGELIYAGPLGFHSCNVIHYFETIPGVPKIKDNYNPSTWMLEVTCASMEAQLGVEFAQIYRESTMCKDKDALVKSLSKPALGTSDLHFPTRFPQRFGEQLKACIWKQCLSYWRSPSYNLVRIVFITISCIVFGALFW</sequence>
<feature type="domain" description="ABC-2 type transporter transmembrane" evidence="7">
    <location>
        <begin position="261"/>
        <end position="471"/>
    </location>
</feature>
<feature type="transmembrane region" description="Helical" evidence="6">
    <location>
        <begin position="276"/>
        <end position="299"/>
    </location>
</feature>
<feature type="compositionally biased region" description="Basic and acidic residues" evidence="5">
    <location>
        <begin position="9"/>
        <end position="21"/>
    </location>
</feature>
<proteinExistence type="predicted"/>
<evidence type="ECO:0000256" key="6">
    <source>
        <dbReference type="SAM" id="Phobius"/>
    </source>
</evidence>
<feature type="transmembrane region" description="Helical" evidence="6">
    <location>
        <begin position="391"/>
        <end position="413"/>
    </location>
</feature>
<comment type="subcellular location">
    <subcellularLocation>
        <location evidence="1">Membrane</location>
        <topology evidence="1">Multi-pass membrane protein</topology>
    </subcellularLocation>
</comment>
<dbReference type="PANTHER" id="PTHR48040">
    <property type="entry name" value="PLEIOTROPIC DRUG RESISTANCE PROTEIN 1-LIKE ISOFORM X1"/>
    <property type="match status" value="1"/>
</dbReference>
<protein>
    <recommendedName>
        <fullName evidence="7">ABC-2 type transporter transmembrane domain-containing protein</fullName>
    </recommendedName>
</protein>
<dbReference type="Proteomes" id="UP000007752">
    <property type="component" value="Chromosome 11"/>
</dbReference>
<dbReference type="GO" id="GO:0016020">
    <property type="term" value="C:membrane"/>
    <property type="evidence" value="ECO:0007669"/>
    <property type="project" value="UniProtKB-SubCell"/>
</dbReference>
<dbReference type="EMBL" id="CM000148">
    <property type="protein sequence ID" value="EEE51477.1"/>
    <property type="molecule type" value="Genomic_DNA"/>
</dbReference>
<evidence type="ECO:0000313" key="8">
    <source>
        <dbReference type="EMBL" id="EEE51477.1"/>
    </source>
</evidence>
<dbReference type="AlphaFoldDB" id="B9G8X1"/>
<keyword evidence="3 6" id="KW-1133">Transmembrane helix</keyword>
<feature type="domain" description="ABC-2 type transporter transmembrane" evidence="7">
    <location>
        <begin position="610"/>
        <end position="649"/>
    </location>
</feature>
<evidence type="ECO:0000256" key="1">
    <source>
        <dbReference type="ARBA" id="ARBA00004141"/>
    </source>
</evidence>
<dbReference type="Pfam" id="PF01061">
    <property type="entry name" value="ABC2_membrane"/>
    <property type="match status" value="2"/>
</dbReference>
<feature type="transmembrane region" description="Helical" evidence="6">
    <location>
        <begin position="311"/>
        <end position="335"/>
    </location>
</feature>
<keyword evidence="4 6" id="KW-0472">Membrane</keyword>
<feature type="transmembrane region" description="Helical" evidence="6">
    <location>
        <begin position="452"/>
        <end position="472"/>
    </location>
</feature>
<dbReference type="GO" id="GO:0140359">
    <property type="term" value="F:ABC-type transporter activity"/>
    <property type="evidence" value="ECO:0007669"/>
    <property type="project" value="InterPro"/>
</dbReference>
<feature type="transmembrane region" description="Helical" evidence="6">
    <location>
        <begin position="420"/>
        <end position="440"/>
    </location>
</feature>
<feature type="region of interest" description="Disordered" evidence="5">
    <location>
        <begin position="1"/>
        <end position="33"/>
    </location>
</feature>
<evidence type="ECO:0000256" key="4">
    <source>
        <dbReference type="ARBA" id="ARBA00023136"/>
    </source>
</evidence>
<gene>
    <name evidence="8" type="ORF">OsJ_32618</name>
</gene>
<accession>B9G8X1</accession>